<evidence type="ECO:0000313" key="4">
    <source>
        <dbReference type="Proteomes" id="UP000807469"/>
    </source>
</evidence>
<dbReference type="OrthoDB" id="674604at2759"/>
<dbReference type="PANTHER" id="PTHR10622">
    <property type="entry name" value="HET DOMAIN-CONTAINING PROTEIN"/>
    <property type="match status" value="1"/>
</dbReference>
<sequence length="691" mass="77937">MAPGRFNDSDPPTSNTRGYGDRASNANAEDRILLKALQEFFVPLVQTVVKPTRVKAMDFKGPEAMNLITALKEFVSTIVGGTLRVEEAPRKIQIKKNDPRNRNAGDDVGTRFNEVVSLSKNTLSAASFDTQDERFRRKLLNGLQEHISNKMPIRLLLIEPHDSCLQISLIDRGAIYARLSNIATSTLIDSLNSREVDDKLIESIIESHTKYSILSHKWLRGTLGEITYDHWNKGLLDPESAGYQKLASFCRTAWNDYGITLAWMDTICINKESSSELDESIRSMYAWYERAEICIVYLSETSTIAEIPNDSWFTRGWTLQELIAPNRLKFYNSEWIRLAQDGDNDKRNRKILSSIELATTISTTQFENVSYTPLSCRMQWAAFREVTREEDMAYALMGIFNVSISIAYGEGADRAFLRLLEEIMKTTPSGALDLFNWAGEINKRMSKSSLLPSSPRYYLRRSTKVILQYIINPDPLVLTPRGIRIPVILMPGVPIDCSNSQSSNLFGNYGAIAEVSWPSQKKSTPTTYCLLHESISGHDEYPGWGNKPQLTFAVFNLQVRQATTSTKPGDPAIRLETTCIAVVLHCNEPAGKVTGIGKLPKMPTMEPVVFELKFSPYKKLAHSMFNGFHSNFHIRVDELASHDESKMHKGRRWGHNDSSDTFEHLDEQARGLQGLVVWCLGRMTSLVSSFS</sequence>
<feature type="region of interest" description="Disordered" evidence="1">
    <location>
        <begin position="1"/>
        <end position="23"/>
    </location>
</feature>
<reference evidence="3" key="1">
    <citation type="submission" date="2020-11" db="EMBL/GenBank/DDBJ databases">
        <authorList>
            <consortium name="DOE Joint Genome Institute"/>
            <person name="Ahrendt S."/>
            <person name="Riley R."/>
            <person name="Andreopoulos W."/>
            <person name="Labutti K."/>
            <person name="Pangilinan J."/>
            <person name="Ruiz-Duenas F.J."/>
            <person name="Barrasa J.M."/>
            <person name="Sanchez-Garcia M."/>
            <person name="Camarero S."/>
            <person name="Miyauchi S."/>
            <person name="Serrano A."/>
            <person name="Linde D."/>
            <person name="Babiker R."/>
            <person name="Drula E."/>
            <person name="Ayuso-Fernandez I."/>
            <person name="Pacheco R."/>
            <person name="Padilla G."/>
            <person name="Ferreira P."/>
            <person name="Barriuso J."/>
            <person name="Kellner H."/>
            <person name="Castanera R."/>
            <person name="Alfaro M."/>
            <person name="Ramirez L."/>
            <person name="Pisabarro A.G."/>
            <person name="Kuo A."/>
            <person name="Tritt A."/>
            <person name="Lipzen A."/>
            <person name="He G."/>
            <person name="Yan M."/>
            <person name="Ng V."/>
            <person name="Cullen D."/>
            <person name="Martin F."/>
            <person name="Rosso M.-N."/>
            <person name="Henrissat B."/>
            <person name="Hibbett D."/>
            <person name="Martinez A.T."/>
            <person name="Grigoriev I.V."/>
        </authorList>
    </citation>
    <scope>NUCLEOTIDE SEQUENCE</scope>
    <source>
        <strain evidence="3">CIRM-BRFM 674</strain>
    </source>
</reference>
<feature type="domain" description="Heterokaryon incompatibility" evidence="2">
    <location>
        <begin position="211"/>
        <end position="302"/>
    </location>
</feature>
<evidence type="ECO:0000259" key="2">
    <source>
        <dbReference type="Pfam" id="PF06985"/>
    </source>
</evidence>
<dbReference type="Proteomes" id="UP000807469">
    <property type="component" value="Unassembled WGS sequence"/>
</dbReference>
<dbReference type="EMBL" id="MU155521">
    <property type="protein sequence ID" value="KAF9472566.1"/>
    <property type="molecule type" value="Genomic_DNA"/>
</dbReference>
<name>A0A9P6CMQ9_9AGAR</name>
<evidence type="ECO:0000313" key="3">
    <source>
        <dbReference type="EMBL" id="KAF9472566.1"/>
    </source>
</evidence>
<dbReference type="InterPro" id="IPR010730">
    <property type="entry name" value="HET"/>
</dbReference>
<protein>
    <recommendedName>
        <fullName evidence="2">Heterokaryon incompatibility domain-containing protein</fullName>
    </recommendedName>
</protein>
<evidence type="ECO:0000256" key="1">
    <source>
        <dbReference type="SAM" id="MobiDB-lite"/>
    </source>
</evidence>
<gene>
    <name evidence="3" type="ORF">BDN70DRAFT_925638</name>
</gene>
<dbReference type="PANTHER" id="PTHR10622:SF10">
    <property type="entry name" value="HET DOMAIN-CONTAINING PROTEIN"/>
    <property type="match status" value="1"/>
</dbReference>
<keyword evidence="4" id="KW-1185">Reference proteome</keyword>
<accession>A0A9P6CMQ9</accession>
<comment type="caution">
    <text evidence="3">The sequence shown here is derived from an EMBL/GenBank/DDBJ whole genome shotgun (WGS) entry which is preliminary data.</text>
</comment>
<dbReference type="AlphaFoldDB" id="A0A9P6CMQ9"/>
<dbReference type="Pfam" id="PF06985">
    <property type="entry name" value="HET"/>
    <property type="match status" value="1"/>
</dbReference>
<proteinExistence type="predicted"/>
<organism evidence="3 4">
    <name type="scientific">Pholiota conissans</name>
    <dbReference type="NCBI Taxonomy" id="109636"/>
    <lineage>
        <taxon>Eukaryota</taxon>
        <taxon>Fungi</taxon>
        <taxon>Dikarya</taxon>
        <taxon>Basidiomycota</taxon>
        <taxon>Agaricomycotina</taxon>
        <taxon>Agaricomycetes</taxon>
        <taxon>Agaricomycetidae</taxon>
        <taxon>Agaricales</taxon>
        <taxon>Agaricineae</taxon>
        <taxon>Strophariaceae</taxon>
        <taxon>Pholiota</taxon>
    </lineage>
</organism>